<organism evidence="9 10">
    <name type="scientific">Plasmopara halstedii</name>
    <name type="common">Downy mildew of sunflower</name>
    <dbReference type="NCBI Taxonomy" id="4781"/>
    <lineage>
        <taxon>Eukaryota</taxon>
        <taxon>Sar</taxon>
        <taxon>Stramenopiles</taxon>
        <taxon>Oomycota</taxon>
        <taxon>Peronosporomycetes</taxon>
        <taxon>Peronosporales</taxon>
        <taxon>Peronosporaceae</taxon>
        <taxon>Plasmopara</taxon>
    </lineage>
</organism>
<evidence type="ECO:0000256" key="7">
    <source>
        <dbReference type="ARBA" id="ARBA00039520"/>
    </source>
</evidence>
<keyword evidence="10" id="KW-1185">Reference proteome</keyword>
<dbReference type="Gene3D" id="3.40.50.720">
    <property type="entry name" value="NAD(P)-binding Rossmann-like Domain"/>
    <property type="match status" value="1"/>
</dbReference>
<dbReference type="Proteomes" id="UP000054928">
    <property type="component" value="Unassembled WGS sequence"/>
</dbReference>
<dbReference type="InterPro" id="IPR036291">
    <property type="entry name" value="NAD(P)-bd_dom_sf"/>
</dbReference>
<dbReference type="GO" id="GO:0070402">
    <property type="term" value="F:NADPH binding"/>
    <property type="evidence" value="ECO:0007669"/>
    <property type="project" value="TreeGrafter"/>
</dbReference>
<dbReference type="EC" id="1.5.1.34" evidence="6"/>
<accession>A0A0P1AEY1</accession>
<proteinExistence type="inferred from homology"/>
<dbReference type="FunFam" id="3.40.50.720:FF:000157">
    <property type="entry name" value="Quinoid dihydropteridine reductase"/>
    <property type="match status" value="1"/>
</dbReference>
<dbReference type="GO" id="GO:0004155">
    <property type="term" value="F:6,7-dihydropteridine reductase activity"/>
    <property type="evidence" value="ECO:0007669"/>
    <property type="project" value="UniProtKB-EC"/>
</dbReference>
<dbReference type="GeneID" id="36404757"/>
<dbReference type="Pfam" id="PF00106">
    <property type="entry name" value="adh_short"/>
    <property type="match status" value="1"/>
</dbReference>
<dbReference type="SUPFAM" id="SSF51735">
    <property type="entry name" value="NAD(P)-binding Rossmann-fold domains"/>
    <property type="match status" value="1"/>
</dbReference>
<dbReference type="PRINTS" id="PR00081">
    <property type="entry name" value="GDHRDH"/>
</dbReference>
<dbReference type="RefSeq" id="XP_024575825.1">
    <property type="nucleotide sequence ID" value="XM_024725005.1"/>
</dbReference>
<dbReference type="GO" id="GO:0006559">
    <property type="term" value="P:L-phenylalanine catabolic process"/>
    <property type="evidence" value="ECO:0007669"/>
    <property type="project" value="TreeGrafter"/>
</dbReference>
<dbReference type="EMBL" id="CCYD01000428">
    <property type="protein sequence ID" value="CEG39456.1"/>
    <property type="molecule type" value="Genomic_DNA"/>
</dbReference>
<evidence type="ECO:0000256" key="1">
    <source>
        <dbReference type="ARBA" id="ARBA00006484"/>
    </source>
</evidence>
<evidence type="ECO:0000313" key="9">
    <source>
        <dbReference type="EMBL" id="CEG39456.1"/>
    </source>
</evidence>
<protein>
    <recommendedName>
        <fullName evidence="7">Dihydropteridine reductase</fullName>
        <ecNumber evidence="6">1.5.1.34</ecNumber>
    </recommendedName>
    <alternativeName>
        <fullName evidence="8">Quinoid dihydropteridine reductase</fullName>
    </alternativeName>
</protein>
<comment type="subunit">
    <text evidence="2">Homodimer.</text>
</comment>
<evidence type="ECO:0000256" key="6">
    <source>
        <dbReference type="ARBA" id="ARBA00039153"/>
    </source>
</evidence>
<evidence type="ECO:0000256" key="2">
    <source>
        <dbReference type="ARBA" id="ARBA00011738"/>
    </source>
</evidence>
<name>A0A0P1AEY1_PLAHL</name>
<evidence type="ECO:0000256" key="5">
    <source>
        <dbReference type="ARBA" id="ARBA00023007"/>
    </source>
</evidence>
<keyword evidence="3" id="KW-0521">NADP</keyword>
<dbReference type="PANTHER" id="PTHR15104">
    <property type="entry name" value="DIHYDROPTERIDINE REDUCTASE"/>
    <property type="match status" value="1"/>
</dbReference>
<reference evidence="10" key="1">
    <citation type="submission" date="2014-09" db="EMBL/GenBank/DDBJ databases">
        <authorList>
            <person name="Sharma Rahul"/>
            <person name="Thines Marco"/>
        </authorList>
    </citation>
    <scope>NUCLEOTIDE SEQUENCE [LARGE SCALE GENOMIC DNA]</scope>
</reference>
<dbReference type="InterPro" id="IPR002347">
    <property type="entry name" value="SDR_fam"/>
</dbReference>
<sequence length="235" mass="24863">MSKKLLVVGGAGALGRGVVSHFARASWTVTSVDFTESADAHANVLLSRNNSLELAKQTLDDISSRCGKLNTVVCTAGGWAGGSIRDANSLINLREMHVKNLESAFLTTYLASHLLVPGGLLVLTGATAALCATPGMVSYGASKAATHHLIASAVSELPEGSSVLGVLPITIDTPVNRKFMAKADFSTWTKVEDIAEKIQEWSEATYATRPPSGHLITVTTEYGTTSWKDIDNSFQ</sequence>
<dbReference type="OrthoDB" id="1204at2759"/>
<dbReference type="OMA" id="QCVRYFK"/>
<dbReference type="GO" id="GO:0070404">
    <property type="term" value="F:NADH binding"/>
    <property type="evidence" value="ECO:0007669"/>
    <property type="project" value="TreeGrafter"/>
</dbReference>
<dbReference type="GO" id="GO:0005737">
    <property type="term" value="C:cytoplasm"/>
    <property type="evidence" value="ECO:0007669"/>
    <property type="project" value="TreeGrafter"/>
</dbReference>
<keyword evidence="4" id="KW-0560">Oxidoreductase</keyword>
<dbReference type="GO" id="GO:0006729">
    <property type="term" value="P:tetrahydrobiopterin biosynthetic process"/>
    <property type="evidence" value="ECO:0007669"/>
    <property type="project" value="UniProtKB-KW"/>
</dbReference>
<evidence type="ECO:0000256" key="3">
    <source>
        <dbReference type="ARBA" id="ARBA00022857"/>
    </source>
</evidence>
<evidence type="ECO:0000256" key="4">
    <source>
        <dbReference type="ARBA" id="ARBA00023002"/>
    </source>
</evidence>
<dbReference type="PANTHER" id="PTHR15104:SF0">
    <property type="entry name" value="DIHYDROPTERIDINE REDUCTASE"/>
    <property type="match status" value="1"/>
</dbReference>
<keyword evidence="5" id="KW-0783">Tetrahydrobiopterin biosynthesis</keyword>
<evidence type="ECO:0000313" key="10">
    <source>
        <dbReference type="Proteomes" id="UP000054928"/>
    </source>
</evidence>
<dbReference type="AlphaFoldDB" id="A0A0P1AEY1"/>
<evidence type="ECO:0000256" key="8">
    <source>
        <dbReference type="ARBA" id="ARBA00041348"/>
    </source>
</evidence>
<dbReference type="STRING" id="4781.A0A0P1AEY1"/>
<comment type="similarity">
    <text evidence="1">Belongs to the short-chain dehydrogenases/reductases (SDR) family.</text>
</comment>